<protein>
    <submittedName>
        <fullName evidence="3">Uncharacterized protein</fullName>
    </submittedName>
</protein>
<feature type="compositionally biased region" description="Polar residues" evidence="1">
    <location>
        <begin position="457"/>
        <end position="470"/>
    </location>
</feature>
<sequence length="577" mass="62949">MDITQITKTVTTSLWATDPFWALTTPTSTTKTFTQSAIRSVTQSSSTLTPSSVSTFIDSLKTLTRSSPFLTTAAETTLTPSEVFTYMVPSVTTFTAPTRTMTDASAPCQCKFTWENVAEASGGAAAAIFVVTFFLWHWYYHKKKKEWMRRVREDVDYRNRNLPMANRQAPLRVNQNSNQPAVPPRMQARPADEAPPLRSVPLIGEPGPQPMQPSRIREPRRPGATHTRARRRRSLDLGAPRHRPLDPQAPPQDALEGQSGADDDDDEPPNHVAHRQYRDPRYEWHRSGTGETWTRGIKTLEAQLREPQQQPPDVASSSQQDQPAPTPEADNTTSRSRRPDRRSRHSKSRNPNIPRNSGRLAAENGSQSRPAQSRAPPLESGNPNTEPQAPARASSVYSDSPGFPRGARQSHGPSGGEDAAKEYTSIFGDGYKDRTSTSTMRDSAMTELNDTIIGESAPSQNSGSSKTGASRNGGYRPNVPDIPEAEDVDGSSSNGKTAQHLRGGGDDLASPTDTVADPASQNLEDDTESKSAPTTMPGTKDIYPSLPHVPPKPQEAPAVELANDPKNDSSLKGSWSV</sequence>
<comment type="caution">
    <text evidence="3">The sequence shown here is derived from an EMBL/GenBank/DDBJ whole genome shotgun (WGS) entry which is preliminary data.</text>
</comment>
<dbReference type="Proteomes" id="UP001363622">
    <property type="component" value="Unassembled WGS sequence"/>
</dbReference>
<keyword evidence="2" id="KW-0472">Membrane</keyword>
<feature type="transmembrane region" description="Helical" evidence="2">
    <location>
        <begin position="120"/>
        <end position="140"/>
    </location>
</feature>
<feature type="compositionally biased region" description="Basic residues" evidence="1">
    <location>
        <begin position="335"/>
        <end position="348"/>
    </location>
</feature>
<reference evidence="3 4" key="1">
    <citation type="submission" date="2024-04" db="EMBL/GenBank/DDBJ databases">
        <title>Phyllosticta paracitricarpa is synonymous to the EU quarantine fungus P. citricarpa based on phylogenomic analyses.</title>
        <authorList>
            <consortium name="Lawrence Berkeley National Laboratory"/>
            <person name="Van Ingen-Buijs V.A."/>
            <person name="Van Westerhoven A.C."/>
            <person name="Haridas S."/>
            <person name="Skiadas P."/>
            <person name="Martin F."/>
            <person name="Groenewald J.Z."/>
            <person name="Crous P.W."/>
            <person name="Seidl M.F."/>
        </authorList>
    </citation>
    <scope>NUCLEOTIDE SEQUENCE [LARGE SCALE GENOMIC DNA]</scope>
    <source>
        <strain evidence="3 4">CBS 123371</strain>
    </source>
</reference>
<evidence type="ECO:0000313" key="4">
    <source>
        <dbReference type="Proteomes" id="UP001363622"/>
    </source>
</evidence>
<feature type="region of interest" description="Disordered" evidence="1">
    <location>
        <begin position="166"/>
        <end position="577"/>
    </location>
</feature>
<keyword evidence="2" id="KW-0812">Transmembrane</keyword>
<organism evidence="3 4">
    <name type="scientific">Phyllosticta citriasiana</name>
    <dbReference type="NCBI Taxonomy" id="595635"/>
    <lineage>
        <taxon>Eukaryota</taxon>
        <taxon>Fungi</taxon>
        <taxon>Dikarya</taxon>
        <taxon>Ascomycota</taxon>
        <taxon>Pezizomycotina</taxon>
        <taxon>Dothideomycetes</taxon>
        <taxon>Dothideomycetes incertae sedis</taxon>
        <taxon>Botryosphaeriales</taxon>
        <taxon>Phyllostictaceae</taxon>
        <taxon>Phyllosticta</taxon>
    </lineage>
</organism>
<feature type="compositionally biased region" description="Basic and acidic residues" evidence="1">
    <location>
        <begin position="276"/>
        <end position="288"/>
    </location>
</feature>
<name>A0ABR1KG10_9PEZI</name>
<evidence type="ECO:0000313" key="3">
    <source>
        <dbReference type="EMBL" id="KAK7512847.1"/>
    </source>
</evidence>
<gene>
    <name evidence="3" type="ORF">IWZ03DRAFT_425586</name>
</gene>
<feature type="compositionally biased region" description="Polar residues" evidence="1">
    <location>
        <begin position="436"/>
        <end position="449"/>
    </location>
</feature>
<evidence type="ECO:0000256" key="1">
    <source>
        <dbReference type="SAM" id="MobiDB-lite"/>
    </source>
</evidence>
<keyword evidence="4" id="KW-1185">Reference proteome</keyword>
<accession>A0ABR1KG10</accession>
<keyword evidence="2" id="KW-1133">Transmembrane helix</keyword>
<feature type="compositionally biased region" description="Polar residues" evidence="1">
    <location>
        <begin position="315"/>
        <end position="333"/>
    </location>
</feature>
<dbReference type="EMBL" id="JBBPHU010000010">
    <property type="protein sequence ID" value="KAK7512847.1"/>
    <property type="molecule type" value="Genomic_DNA"/>
</dbReference>
<proteinExistence type="predicted"/>
<evidence type="ECO:0000256" key="2">
    <source>
        <dbReference type="SAM" id="Phobius"/>
    </source>
</evidence>